<evidence type="ECO:0000256" key="3">
    <source>
        <dbReference type="ARBA" id="ARBA00022989"/>
    </source>
</evidence>
<dbReference type="SMART" id="SM00730">
    <property type="entry name" value="PSN"/>
    <property type="match status" value="1"/>
</dbReference>
<proteinExistence type="predicted"/>
<feature type="transmembrane region" description="Helical" evidence="5">
    <location>
        <begin position="37"/>
        <end position="54"/>
    </location>
</feature>
<name>A0AAP2RD55_9EURY</name>
<dbReference type="AlphaFoldDB" id="A0AAP2RD55"/>
<evidence type="ECO:0000313" key="6">
    <source>
        <dbReference type="EMBL" id="MCD1295381.1"/>
    </source>
</evidence>
<dbReference type="NCBIfam" id="NF041679">
    <property type="entry name" value="IMP_arch_presen"/>
    <property type="match status" value="1"/>
</dbReference>
<keyword evidence="4 5" id="KW-0472">Membrane</keyword>
<reference evidence="6 7" key="1">
    <citation type="submission" date="2017-11" db="EMBL/GenBank/DDBJ databases">
        <title>Isolation and Characterization of Family Methanocellaceae Species from Potential Methane Hydrate Area Offshore Southwestern Taiwan.</title>
        <authorList>
            <person name="Zhang W.-L."/>
            <person name="Chen W.-C."/>
            <person name="Lai M.-C."/>
            <person name="Chen S.-C."/>
        </authorList>
    </citation>
    <scope>NUCLEOTIDE SEQUENCE [LARGE SCALE GENOMIC DNA]</scope>
    <source>
        <strain evidence="6 7">CWC-04</strain>
    </source>
</reference>
<keyword evidence="7" id="KW-1185">Reference proteome</keyword>
<organism evidence="6 7">
    <name type="scientific">Methanooceanicella nereidis</name>
    <dbReference type="NCBI Taxonomy" id="2052831"/>
    <lineage>
        <taxon>Archaea</taxon>
        <taxon>Methanobacteriati</taxon>
        <taxon>Methanobacteriota</taxon>
        <taxon>Stenosarchaea group</taxon>
        <taxon>Methanomicrobia</taxon>
        <taxon>Methanocellales</taxon>
        <taxon>Methanocellaceae</taxon>
        <taxon>Methanooceanicella</taxon>
    </lineage>
</organism>
<accession>A0AAP2RD55</accession>
<dbReference type="GO" id="GO:0016020">
    <property type="term" value="C:membrane"/>
    <property type="evidence" value="ECO:0007669"/>
    <property type="project" value="InterPro"/>
</dbReference>
<gene>
    <name evidence="6" type="ORF">CUJ83_10260</name>
</gene>
<dbReference type="GO" id="GO:0012505">
    <property type="term" value="C:endomembrane system"/>
    <property type="evidence" value="ECO:0007669"/>
    <property type="project" value="UniProtKB-SubCell"/>
</dbReference>
<evidence type="ECO:0000313" key="7">
    <source>
        <dbReference type="Proteomes" id="UP001320159"/>
    </source>
</evidence>
<feature type="transmembrane region" description="Helical" evidence="5">
    <location>
        <begin position="66"/>
        <end position="87"/>
    </location>
</feature>
<evidence type="ECO:0000256" key="2">
    <source>
        <dbReference type="ARBA" id="ARBA00022692"/>
    </source>
</evidence>
<feature type="transmembrane region" description="Helical" evidence="5">
    <location>
        <begin position="205"/>
        <end position="227"/>
    </location>
</feature>
<feature type="transmembrane region" description="Helical" evidence="5">
    <location>
        <begin position="239"/>
        <end position="258"/>
    </location>
</feature>
<evidence type="ECO:0000256" key="4">
    <source>
        <dbReference type="ARBA" id="ARBA00023136"/>
    </source>
</evidence>
<evidence type="ECO:0000256" key="5">
    <source>
        <dbReference type="SAM" id="Phobius"/>
    </source>
</evidence>
<sequence>MALLILIVQILALLLVTPLDQYDMRAFDNPESIWNPIFYILLILVFTGVLLLIIKYQVKWLIQGFIAFAVFSTLVYVLFGLSVLAMPDILPEYALLGSLGGSLLFTVLMFFYPEWFIIDIVGILIAAGASAIFGISLAVIPTILLLVILAVYDFISVYKTKHMITLAEGVMDLKLPILFVLPRKLNYSFARSRRKSIEQGSEREAYFMGLGDAVIPSILAVSANAFISAPGIGFINFPALGTIAGTLISYIGLMYLVLKGKPQAGLPFLCTGAIVGFLIGCAVAGVNPFF</sequence>
<dbReference type="Pfam" id="PF06550">
    <property type="entry name" value="SPP"/>
    <property type="match status" value="1"/>
</dbReference>
<dbReference type="Proteomes" id="UP001320159">
    <property type="component" value="Unassembled WGS sequence"/>
</dbReference>
<comment type="caution">
    <text evidence="6">The sequence shown here is derived from an EMBL/GenBank/DDBJ whole genome shotgun (WGS) entry which is preliminary data.</text>
</comment>
<evidence type="ECO:0008006" key="8">
    <source>
        <dbReference type="Google" id="ProtNLM"/>
    </source>
</evidence>
<evidence type="ECO:0000256" key="1">
    <source>
        <dbReference type="ARBA" id="ARBA00004127"/>
    </source>
</evidence>
<dbReference type="GO" id="GO:0042500">
    <property type="term" value="F:aspartic endopeptidase activity, intramembrane cleaving"/>
    <property type="evidence" value="ECO:0007669"/>
    <property type="project" value="InterPro"/>
</dbReference>
<dbReference type="InterPro" id="IPR010545">
    <property type="entry name" value="SPP"/>
</dbReference>
<keyword evidence="2 5" id="KW-0812">Transmembrane</keyword>
<comment type="subcellular location">
    <subcellularLocation>
        <location evidence="1">Endomembrane system</location>
        <topology evidence="1">Multi-pass membrane protein</topology>
    </subcellularLocation>
</comment>
<keyword evidence="3 5" id="KW-1133">Transmembrane helix</keyword>
<dbReference type="InterPro" id="IPR006639">
    <property type="entry name" value="Preselin/SPP"/>
</dbReference>
<dbReference type="EMBL" id="PGCK01000008">
    <property type="protein sequence ID" value="MCD1295381.1"/>
    <property type="molecule type" value="Genomic_DNA"/>
</dbReference>
<protein>
    <recommendedName>
        <fullName evidence="8">Signal-peptide peptidase, presenilin aspartyl protease</fullName>
    </recommendedName>
</protein>
<feature type="transmembrane region" description="Helical" evidence="5">
    <location>
        <begin position="124"/>
        <end position="152"/>
    </location>
</feature>
<feature type="transmembrane region" description="Helical" evidence="5">
    <location>
        <begin position="265"/>
        <end position="286"/>
    </location>
</feature>